<accession>A0A7W5FZR2</accession>
<keyword evidence="2" id="KW-1185">Reference proteome</keyword>
<reference evidence="1 2" key="1">
    <citation type="submission" date="2020-08" db="EMBL/GenBank/DDBJ databases">
        <title>Genomic Encyclopedia of Type Strains, Phase III (KMG-III): the genomes of soil and plant-associated and newly described type strains.</title>
        <authorList>
            <person name="Whitman W."/>
        </authorList>
    </citation>
    <scope>NUCLEOTIDE SEQUENCE [LARGE SCALE GENOMIC DNA]</scope>
    <source>
        <strain evidence="1 2">CECT 4113</strain>
    </source>
</reference>
<name>A0A7W5FZR2_9HYPH</name>
<organism evidence="1 2">
    <name type="scientific">Rhizobium pisi</name>
    <dbReference type="NCBI Taxonomy" id="574561"/>
    <lineage>
        <taxon>Bacteria</taxon>
        <taxon>Pseudomonadati</taxon>
        <taxon>Pseudomonadota</taxon>
        <taxon>Alphaproteobacteria</taxon>
        <taxon>Hyphomicrobiales</taxon>
        <taxon>Rhizobiaceae</taxon>
        <taxon>Rhizobium/Agrobacterium group</taxon>
        <taxon>Rhizobium</taxon>
    </lineage>
</organism>
<dbReference type="EMBL" id="JACHXH010000006">
    <property type="protein sequence ID" value="MBB3134466.1"/>
    <property type="molecule type" value="Genomic_DNA"/>
</dbReference>
<dbReference type="Proteomes" id="UP000518315">
    <property type="component" value="Unassembled WGS sequence"/>
</dbReference>
<protein>
    <submittedName>
        <fullName evidence="1">Uncharacterized protein</fullName>
    </submittedName>
</protein>
<comment type="caution">
    <text evidence="1">The sequence shown here is derived from an EMBL/GenBank/DDBJ whole genome shotgun (WGS) entry which is preliminary data.</text>
</comment>
<evidence type="ECO:0000313" key="1">
    <source>
        <dbReference type="EMBL" id="MBB3134466.1"/>
    </source>
</evidence>
<dbReference type="AlphaFoldDB" id="A0A7W5FZR2"/>
<gene>
    <name evidence="1" type="ORF">FHS26_002196</name>
</gene>
<sequence>MYCRLQHASDPKGIDPHRFGDILKTDRAEIGHRKIKARLHLAISVFGETDGARLGNALQPGGNIDAVTHQIAIALLHDIAEMDPDPEFDAVVRLDTGIALDHGRLYFDRATHGIDNAAEFDEASVSGALDDAAIVHGDGRIDQITAQCSQSRQDAVLVRTGETTVADHIRDQDGRKFSRQAHGLCSLSDQNSTEGR</sequence>
<proteinExistence type="predicted"/>
<evidence type="ECO:0000313" key="2">
    <source>
        <dbReference type="Proteomes" id="UP000518315"/>
    </source>
</evidence>